<dbReference type="Proteomes" id="UP001549167">
    <property type="component" value="Unassembled WGS sequence"/>
</dbReference>
<dbReference type="EMBL" id="JBEPMX010000001">
    <property type="protein sequence ID" value="MET3682300.1"/>
    <property type="molecule type" value="Genomic_DNA"/>
</dbReference>
<proteinExistence type="inferred from homology"/>
<dbReference type="PANTHER" id="PTHR38440">
    <property type="entry name" value="UPF0398 PROTEIN YPSA"/>
    <property type="match status" value="1"/>
</dbReference>
<evidence type="ECO:0000256" key="1">
    <source>
        <dbReference type="HAMAP-Rule" id="MF_01575"/>
    </source>
</evidence>
<dbReference type="PIRSF" id="PIRSF021290">
    <property type="entry name" value="DUF1273"/>
    <property type="match status" value="1"/>
</dbReference>
<reference evidence="2 3" key="1">
    <citation type="submission" date="2024-06" db="EMBL/GenBank/DDBJ databases">
        <title>Genomic Encyclopedia of Type Strains, Phase IV (KMG-IV): sequencing the most valuable type-strain genomes for metagenomic binning, comparative biology and taxonomic classification.</title>
        <authorList>
            <person name="Goeker M."/>
        </authorList>
    </citation>
    <scope>NUCLEOTIDE SEQUENCE [LARGE SCALE GENOMIC DNA]</scope>
    <source>
        <strain evidence="2 3">DSM 23520</strain>
    </source>
</reference>
<organism evidence="2 3">
    <name type="scientific">Alkalibacillus flavidus</name>
    <dbReference type="NCBI Taxonomy" id="546021"/>
    <lineage>
        <taxon>Bacteria</taxon>
        <taxon>Bacillati</taxon>
        <taxon>Bacillota</taxon>
        <taxon>Bacilli</taxon>
        <taxon>Bacillales</taxon>
        <taxon>Bacillaceae</taxon>
        <taxon>Alkalibacillus</taxon>
    </lineage>
</organism>
<dbReference type="SUPFAM" id="SSF102405">
    <property type="entry name" value="MCP/YpsA-like"/>
    <property type="match status" value="1"/>
</dbReference>
<dbReference type="HAMAP" id="MF_01575">
    <property type="entry name" value="UPF0398"/>
    <property type="match status" value="1"/>
</dbReference>
<evidence type="ECO:0000313" key="2">
    <source>
        <dbReference type="EMBL" id="MET3682300.1"/>
    </source>
</evidence>
<gene>
    <name evidence="2" type="ORF">ABID56_000379</name>
</gene>
<dbReference type="NCBIfam" id="NF010181">
    <property type="entry name" value="PRK13660.1"/>
    <property type="match status" value="1"/>
</dbReference>
<comment type="similarity">
    <text evidence="1">Belongs to the UPF0398 family.</text>
</comment>
<dbReference type="InterPro" id="IPR010697">
    <property type="entry name" value="YspA"/>
</dbReference>
<dbReference type="Gene3D" id="3.40.50.450">
    <property type="match status" value="1"/>
</dbReference>
<protein>
    <recommendedName>
        <fullName evidence="1">UPF0398 protein ABID56_000379</fullName>
    </recommendedName>
</protein>
<keyword evidence="3" id="KW-1185">Reference proteome</keyword>
<comment type="caution">
    <text evidence="2">The sequence shown here is derived from an EMBL/GenBank/DDBJ whole genome shotgun (WGS) entry which is preliminary data.</text>
</comment>
<name>A0ABV2KUQ1_9BACI</name>
<dbReference type="Pfam" id="PF06908">
    <property type="entry name" value="YpsA"/>
    <property type="match status" value="1"/>
</dbReference>
<sequence>MKSIAITGYKPHELNIFNEEDDKIPVIQEAIKRRLQPLIEEGLEWVVISGQPGVEMWAFDVVQQLKEEYTIKIAVIPPFQSQDQVWNEEKQQKYQTMLLQADFSQPLSQASYQSPEQYKTRDRWLLQKTDGCLIVYEEEYGGTPRFFYQMAEQYQEQEAYQISQINAFDLEDIALDMQESSQLE</sequence>
<accession>A0ABV2KUQ1</accession>
<dbReference type="RefSeq" id="WP_354218807.1">
    <property type="nucleotide sequence ID" value="NZ_JBEPMX010000001.1"/>
</dbReference>
<evidence type="ECO:0000313" key="3">
    <source>
        <dbReference type="Proteomes" id="UP001549167"/>
    </source>
</evidence>
<dbReference type="PANTHER" id="PTHR38440:SF1">
    <property type="entry name" value="UPF0398 PROTEIN SPR0331"/>
    <property type="match status" value="1"/>
</dbReference>